<keyword evidence="1" id="KW-0732">Signal</keyword>
<proteinExistence type="predicted"/>
<feature type="signal peptide" evidence="1">
    <location>
        <begin position="1"/>
        <end position="17"/>
    </location>
</feature>
<accession>A0A0B3SM23</accession>
<keyword evidence="3" id="KW-1185">Reference proteome</keyword>
<gene>
    <name evidence="2" type="ORF">OA50_03726</name>
</gene>
<evidence type="ECO:0000313" key="2">
    <source>
        <dbReference type="EMBL" id="KHQ51564.1"/>
    </source>
</evidence>
<dbReference type="Proteomes" id="UP000030960">
    <property type="component" value="Unassembled WGS sequence"/>
</dbReference>
<organism evidence="2 3">
    <name type="scientific">Mameliella alba</name>
    <dbReference type="NCBI Taxonomy" id="561184"/>
    <lineage>
        <taxon>Bacteria</taxon>
        <taxon>Pseudomonadati</taxon>
        <taxon>Pseudomonadota</taxon>
        <taxon>Alphaproteobacteria</taxon>
        <taxon>Rhodobacterales</taxon>
        <taxon>Roseobacteraceae</taxon>
        <taxon>Mameliella</taxon>
    </lineage>
</organism>
<dbReference type="EMBL" id="JSUQ01000016">
    <property type="protein sequence ID" value="KHQ51564.1"/>
    <property type="molecule type" value="Genomic_DNA"/>
</dbReference>
<protein>
    <submittedName>
        <fullName evidence="2">Uncharacterized protein</fullName>
    </submittedName>
</protein>
<sequence length="302" mass="32817">MVRLILAALLAMTCAAAAEDRAAYLALAEKGWMYELRDRRMRRDIPVHINGRDLAGAALCIVGDPPSEDTRAVIAAFGNLAAQVHGKPLPSRYAGPSARACGTGRTVVLRLYSGDPPDGALTRDIARLNEVYGLGLPRGRHYAVLSPGMAQTFFGRRGTGTHIMVQQEGYRPADALARAFYRSILIEELFQAFTFGMDVLQFDRQGGFLSKLQEVPTDLSRLRWGSPEFMRALLQSNPRGLCAFDLFMMHAVARAPVDQTNEAGFLDYIDSAFDDLAERARASMADPANAPLLAPECGAGPG</sequence>
<dbReference type="AlphaFoldDB" id="A0A0B3SM23"/>
<evidence type="ECO:0000313" key="3">
    <source>
        <dbReference type="Proteomes" id="UP000030960"/>
    </source>
</evidence>
<comment type="caution">
    <text evidence="2">The sequence shown here is derived from an EMBL/GenBank/DDBJ whole genome shotgun (WGS) entry which is preliminary data.</text>
</comment>
<dbReference type="RefSeq" id="WP_223306254.1">
    <property type="nucleotide sequence ID" value="NZ_JSUQ01000016.1"/>
</dbReference>
<evidence type="ECO:0000256" key="1">
    <source>
        <dbReference type="SAM" id="SignalP"/>
    </source>
</evidence>
<reference evidence="2 3" key="1">
    <citation type="submission" date="2014-10" db="EMBL/GenBank/DDBJ databases">
        <title>Genome sequence of Ponticoccus sp. strain UMTAT08 isolated from clonal culture of toxic dinoflagellate Alexandrium tamiyavanichii.</title>
        <authorList>
            <person name="Gan H.Y."/>
            <person name="Muhd D.-D."/>
            <person name="Mohd Noor M.E."/>
            <person name="Yeong Y.S."/>
            <person name="Usup G."/>
        </authorList>
    </citation>
    <scope>NUCLEOTIDE SEQUENCE [LARGE SCALE GENOMIC DNA]</scope>
    <source>
        <strain evidence="2 3">UMTAT08</strain>
    </source>
</reference>
<name>A0A0B3SM23_9RHOB</name>
<feature type="chain" id="PRO_5002098123" evidence="1">
    <location>
        <begin position="18"/>
        <end position="302"/>
    </location>
</feature>
<dbReference type="PATRIC" id="fig|1515334.3.peg.3748"/>